<keyword evidence="2" id="KW-1185">Reference proteome</keyword>
<protein>
    <submittedName>
        <fullName evidence="1">Uncharacterized protein</fullName>
    </submittedName>
</protein>
<evidence type="ECO:0000313" key="1">
    <source>
        <dbReference type="EMBL" id="KAF5188340.1"/>
    </source>
</evidence>
<dbReference type="EMBL" id="JABWDY010026909">
    <property type="protein sequence ID" value="KAF5188340.1"/>
    <property type="molecule type" value="Genomic_DNA"/>
</dbReference>
<sequence>MGDYNETLFQWEKWNSPIRNFPSSRALSDLFDMFCLSDVGFNGVTFTWSNGQPFQKLSKSRLDK</sequence>
<reference evidence="1 2" key="1">
    <citation type="submission" date="2020-06" db="EMBL/GenBank/DDBJ databases">
        <title>Transcriptomic and genomic resources for Thalictrum thalictroides and T. hernandezii: Facilitating candidate gene discovery in an emerging model plant lineage.</title>
        <authorList>
            <person name="Arias T."/>
            <person name="Riano-Pachon D.M."/>
            <person name="Di Stilio V.S."/>
        </authorList>
    </citation>
    <scope>NUCLEOTIDE SEQUENCE [LARGE SCALE GENOMIC DNA]</scope>
    <source>
        <strain evidence="2">cv. WT478/WT964</strain>
        <tissue evidence="1">Leaves</tissue>
    </source>
</reference>
<comment type="caution">
    <text evidence="1">The sequence shown here is derived from an EMBL/GenBank/DDBJ whole genome shotgun (WGS) entry which is preliminary data.</text>
</comment>
<proteinExistence type="predicted"/>
<dbReference type="AlphaFoldDB" id="A0A7J6VVZ5"/>
<organism evidence="1 2">
    <name type="scientific">Thalictrum thalictroides</name>
    <name type="common">Rue-anemone</name>
    <name type="synonym">Anemone thalictroides</name>
    <dbReference type="NCBI Taxonomy" id="46969"/>
    <lineage>
        <taxon>Eukaryota</taxon>
        <taxon>Viridiplantae</taxon>
        <taxon>Streptophyta</taxon>
        <taxon>Embryophyta</taxon>
        <taxon>Tracheophyta</taxon>
        <taxon>Spermatophyta</taxon>
        <taxon>Magnoliopsida</taxon>
        <taxon>Ranunculales</taxon>
        <taxon>Ranunculaceae</taxon>
        <taxon>Thalictroideae</taxon>
        <taxon>Thalictrum</taxon>
    </lineage>
</organism>
<gene>
    <name evidence="1" type="ORF">FRX31_022072</name>
</gene>
<dbReference type="Proteomes" id="UP000554482">
    <property type="component" value="Unassembled WGS sequence"/>
</dbReference>
<accession>A0A7J6VVZ5</accession>
<feature type="non-terminal residue" evidence="1">
    <location>
        <position position="64"/>
    </location>
</feature>
<dbReference type="OrthoDB" id="1267182at2759"/>
<evidence type="ECO:0000313" key="2">
    <source>
        <dbReference type="Proteomes" id="UP000554482"/>
    </source>
</evidence>
<name>A0A7J6VVZ5_THATH</name>